<evidence type="ECO:0000313" key="11">
    <source>
        <dbReference type="EMBL" id="AXM05157.1"/>
    </source>
</evidence>
<evidence type="ECO:0000256" key="6">
    <source>
        <dbReference type="ARBA" id="ARBA00022989"/>
    </source>
</evidence>
<dbReference type="Pfam" id="PF02949">
    <property type="entry name" value="7tm_6"/>
    <property type="match status" value="1"/>
</dbReference>
<feature type="transmembrane region" description="Helical" evidence="10">
    <location>
        <begin position="270"/>
        <end position="290"/>
    </location>
</feature>
<keyword evidence="8 10" id="KW-0675">Receptor</keyword>
<dbReference type="PANTHER" id="PTHR21137">
    <property type="entry name" value="ODORANT RECEPTOR"/>
    <property type="match status" value="1"/>
</dbReference>
<keyword evidence="7 10" id="KW-0472">Membrane</keyword>
<dbReference type="PANTHER" id="PTHR21137:SF35">
    <property type="entry name" value="ODORANT RECEPTOR 19A-RELATED"/>
    <property type="match status" value="1"/>
</dbReference>
<feature type="transmembrane region" description="Helical" evidence="10">
    <location>
        <begin position="73"/>
        <end position="97"/>
    </location>
</feature>
<organism evidence="11">
    <name type="scientific">Campoletis chlorideae</name>
    <dbReference type="NCBI Taxonomy" id="219166"/>
    <lineage>
        <taxon>Eukaryota</taxon>
        <taxon>Metazoa</taxon>
        <taxon>Ecdysozoa</taxon>
        <taxon>Arthropoda</taxon>
        <taxon>Hexapoda</taxon>
        <taxon>Insecta</taxon>
        <taxon>Pterygota</taxon>
        <taxon>Neoptera</taxon>
        <taxon>Endopterygota</taxon>
        <taxon>Hymenoptera</taxon>
        <taxon>Apocrita</taxon>
        <taxon>Ichneumonoidea</taxon>
        <taxon>Ichneumonidae</taxon>
        <taxon>Campopleginae</taxon>
        <taxon>Dusona group</taxon>
        <taxon>Campoletis</taxon>
    </lineage>
</organism>
<dbReference type="GO" id="GO:0004984">
    <property type="term" value="F:olfactory receptor activity"/>
    <property type="evidence" value="ECO:0007669"/>
    <property type="project" value="InterPro"/>
</dbReference>
<reference evidence="11" key="1">
    <citation type="journal article" date="2018" name="Insect Mol. Biol.">
        <title>An odorant receptor mediates the attractiveness of cis-jasmone to Campoletis chlorideae, the endoparasitoid of Helicoverpa armigera.</title>
        <authorList>
            <person name="Sun Y.L."/>
            <person name="Dong J.F."/>
            <person name="Ning C."/>
            <person name="Ding P.P."/>
            <person name="Huang L.Q."/>
            <person name="Sun J.G."/>
            <person name="Wang C.Z."/>
        </authorList>
    </citation>
    <scope>NUCLEOTIDE SEQUENCE</scope>
    <source>
        <strain evidence="11">CchlOR63</strain>
    </source>
</reference>
<sequence>MRTRINDDTSRLIDTYYLYRGILRRMSLFTGVWPGSGPKAISRVFPIIHTAAASIIISAILNFCHQHITKLHLVLKCISLILSFFTLIEKMMCFTFYRKRLAELHSRLDYTFHQDLQDLELRPILLSPVRTAFRSSLTLLIAGCIIVAIYWVTPILVIIIQLSSGAKVVNYNLPFPTSYPWKIEANSWLFWCHYAFEVYAGICLNTIASSIDWLFGFYIYQISAQFRTLSYRISNLDWKKNYQQVISECVTRHQILTLCQDHLEQIYGPIALWLTVSNALVICGLIYQAINLTWGKAMIIGVFVFFKTMQTLFYGWFGSVLTTENDNFREAIYASDWAGSGEKTLMTNILIMIIYNRPFVLKACSIATISVDMFVAVSNTAISYFFMLRTLEEAHAQ</sequence>
<evidence type="ECO:0000256" key="9">
    <source>
        <dbReference type="ARBA" id="ARBA00023224"/>
    </source>
</evidence>
<keyword evidence="5 10" id="KW-0552">Olfaction</keyword>
<keyword evidence="4 10" id="KW-0812">Transmembrane</keyword>
<dbReference type="EMBL" id="MG859329">
    <property type="protein sequence ID" value="AXM05157.1"/>
    <property type="molecule type" value="mRNA"/>
</dbReference>
<keyword evidence="6 10" id="KW-1133">Transmembrane helix</keyword>
<feature type="transmembrane region" description="Helical" evidence="10">
    <location>
        <begin position="297"/>
        <end position="317"/>
    </location>
</feature>
<dbReference type="AlphaFoldDB" id="A0A346D3Y7"/>
<feature type="transmembrane region" description="Helical" evidence="10">
    <location>
        <begin position="44"/>
        <end position="61"/>
    </location>
</feature>
<dbReference type="GO" id="GO:0005886">
    <property type="term" value="C:plasma membrane"/>
    <property type="evidence" value="ECO:0007669"/>
    <property type="project" value="UniProtKB-SubCell"/>
</dbReference>
<evidence type="ECO:0000256" key="1">
    <source>
        <dbReference type="ARBA" id="ARBA00004651"/>
    </source>
</evidence>
<proteinExistence type="evidence at transcript level"/>
<evidence type="ECO:0000256" key="5">
    <source>
        <dbReference type="ARBA" id="ARBA00022725"/>
    </source>
</evidence>
<comment type="caution">
    <text evidence="10">Lacks conserved residue(s) required for the propagation of feature annotation.</text>
</comment>
<keyword evidence="9 10" id="KW-0807">Transducer</keyword>
<protein>
    <recommendedName>
        <fullName evidence="10">Odorant receptor</fullName>
    </recommendedName>
</protein>
<comment type="similarity">
    <text evidence="10">Belongs to the insect chemoreceptor superfamily. Heteromeric odorant receptor channel (TC 1.A.69) family.</text>
</comment>
<dbReference type="GO" id="GO:0007165">
    <property type="term" value="P:signal transduction"/>
    <property type="evidence" value="ECO:0007669"/>
    <property type="project" value="UniProtKB-KW"/>
</dbReference>
<keyword evidence="3 10" id="KW-0716">Sensory transduction</keyword>
<name>A0A346D3Y7_9HYME</name>
<comment type="subcellular location">
    <subcellularLocation>
        <location evidence="1 10">Cell membrane</location>
        <topology evidence="1 10">Multi-pass membrane protein</topology>
    </subcellularLocation>
</comment>
<evidence type="ECO:0000256" key="10">
    <source>
        <dbReference type="RuleBase" id="RU351113"/>
    </source>
</evidence>
<evidence type="ECO:0000256" key="3">
    <source>
        <dbReference type="ARBA" id="ARBA00022606"/>
    </source>
</evidence>
<evidence type="ECO:0000256" key="8">
    <source>
        <dbReference type="ARBA" id="ARBA00023170"/>
    </source>
</evidence>
<feature type="transmembrane region" description="Helical" evidence="10">
    <location>
        <begin position="367"/>
        <end position="387"/>
    </location>
</feature>
<evidence type="ECO:0000256" key="7">
    <source>
        <dbReference type="ARBA" id="ARBA00023136"/>
    </source>
</evidence>
<dbReference type="InterPro" id="IPR004117">
    <property type="entry name" value="7tm6_olfct_rcpt"/>
</dbReference>
<accession>A0A346D3Y7</accession>
<dbReference type="GO" id="GO:0005549">
    <property type="term" value="F:odorant binding"/>
    <property type="evidence" value="ECO:0007669"/>
    <property type="project" value="InterPro"/>
</dbReference>
<evidence type="ECO:0000256" key="4">
    <source>
        <dbReference type="ARBA" id="ARBA00022692"/>
    </source>
</evidence>
<reference evidence="11" key="2">
    <citation type="submission" date="2018-01" db="EMBL/GenBank/DDBJ databases">
        <authorList>
            <person name="Gaut B.S."/>
            <person name="Morton B.R."/>
            <person name="Clegg M.T."/>
            <person name="Duvall M.R."/>
        </authorList>
    </citation>
    <scope>NUCLEOTIDE SEQUENCE</scope>
    <source>
        <strain evidence="11">CchlOR63</strain>
    </source>
</reference>
<keyword evidence="2" id="KW-1003">Cell membrane</keyword>
<evidence type="ECO:0000256" key="2">
    <source>
        <dbReference type="ARBA" id="ARBA00022475"/>
    </source>
</evidence>
<feature type="transmembrane region" description="Helical" evidence="10">
    <location>
        <begin position="137"/>
        <end position="162"/>
    </location>
</feature>